<feature type="domain" description="ABC-2 type transporter transmembrane" evidence="7">
    <location>
        <begin position="25"/>
        <end position="157"/>
    </location>
</feature>
<keyword evidence="2 6" id="KW-0812">Transmembrane</keyword>
<dbReference type="AlphaFoldDB" id="A0AAU8JWQ6"/>
<dbReference type="NCBIfam" id="TIGR03062">
    <property type="entry name" value="pip_yhgE_Cterm"/>
    <property type="match status" value="1"/>
</dbReference>
<protein>
    <submittedName>
        <fullName evidence="8">YhgE/Pip domain-containing protein</fullName>
    </submittedName>
</protein>
<comment type="subcellular location">
    <subcellularLocation>
        <location evidence="1">Membrane</location>
        <topology evidence="1">Multi-pass membrane protein</topology>
    </subcellularLocation>
</comment>
<evidence type="ECO:0000256" key="1">
    <source>
        <dbReference type="ARBA" id="ARBA00004141"/>
    </source>
</evidence>
<evidence type="ECO:0000256" key="6">
    <source>
        <dbReference type="SAM" id="Phobius"/>
    </source>
</evidence>
<dbReference type="SUPFAM" id="SSF58104">
    <property type="entry name" value="Methyl-accepting chemotaxis protein (MCP) signaling domain"/>
    <property type="match status" value="1"/>
</dbReference>
<dbReference type="PANTHER" id="PTHR43077">
    <property type="entry name" value="TRANSPORT PERMEASE YVFS-RELATED"/>
    <property type="match status" value="1"/>
</dbReference>
<dbReference type="InterPro" id="IPR017500">
    <property type="entry name" value="Phage_infect_YhgE_N"/>
</dbReference>
<feature type="transmembrane region" description="Helical" evidence="6">
    <location>
        <begin position="622"/>
        <end position="644"/>
    </location>
</feature>
<dbReference type="GO" id="GO:0140359">
    <property type="term" value="F:ABC-type transporter activity"/>
    <property type="evidence" value="ECO:0007669"/>
    <property type="project" value="InterPro"/>
</dbReference>
<proteinExistence type="predicted"/>
<dbReference type="InterPro" id="IPR051328">
    <property type="entry name" value="T7SS_ABC-Transporter"/>
</dbReference>
<dbReference type="Gene3D" id="3.40.1710.10">
    <property type="entry name" value="abc type-2 transporter like domain"/>
    <property type="match status" value="1"/>
</dbReference>
<feature type="domain" description="ABC-2 type transporter transmembrane" evidence="7">
    <location>
        <begin position="564"/>
        <end position="756"/>
    </location>
</feature>
<feature type="transmembrane region" description="Helical" evidence="6">
    <location>
        <begin position="656"/>
        <end position="673"/>
    </location>
</feature>
<feature type="transmembrane region" description="Helical" evidence="6">
    <location>
        <begin position="21"/>
        <end position="39"/>
    </location>
</feature>
<gene>
    <name evidence="8" type="ORF">ABWK59_18720</name>
</gene>
<dbReference type="PANTHER" id="PTHR43077:SF5">
    <property type="entry name" value="PHAGE INFECTION PROTEIN"/>
    <property type="match status" value="1"/>
</dbReference>
<dbReference type="KEGG" id="kcm:ABWK59_18720"/>
<dbReference type="EMBL" id="CP159872">
    <property type="protein sequence ID" value="XCM80805.1"/>
    <property type="molecule type" value="Genomic_DNA"/>
</dbReference>
<keyword evidence="4 6" id="KW-0472">Membrane</keyword>
<feature type="transmembrane region" description="Helical" evidence="6">
    <location>
        <begin position="581"/>
        <end position="601"/>
    </location>
</feature>
<reference evidence="8" key="1">
    <citation type="submission" date="2024-06" db="EMBL/GenBank/DDBJ databases">
        <title>The genome sequences of Kitasatospora sp. strain HUAS MG31.</title>
        <authorList>
            <person name="Mo P."/>
        </authorList>
    </citation>
    <scope>NUCLEOTIDE SEQUENCE</scope>
    <source>
        <strain evidence="8">HUAS MG31</strain>
    </source>
</reference>
<dbReference type="RefSeq" id="WP_354641739.1">
    <property type="nucleotide sequence ID" value="NZ_CP159872.1"/>
</dbReference>
<dbReference type="NCBIfam" id="TIGR03061">
    <property type="entry name" value="pip_yhgE_Nterm"/>
    <property type="match status" value="1"/>
</dbReference>
<evidence type="ECO:0000256" key="5">
    <source>
        <dbReference type="SAM" id="MobiDB-lite"/>
    </source>
</evidence>
<feature type="transmembrane region" description="Helical" evidence="6">
    <location>
        <begin position="736"/>
        <end position="759"/>
    </location>
</feature>
<keyword evidence="3 6" id="KW-1133">Transmembrane helix</keyword>
<dbReference type="Pfam" id="PF12698">
    <property type="entry name" value="ABC2_membrane_3"/>
    <property type="match status" value="2"/>
</dbReference>
<dbReference type="InterPro" id="IPR013525">
    <property type="entry name" value="ABC2_TM"/>
</dbReference>
<sequence length="776" mass="81687">MRAFSLAGLELGRFARGKLPRAAMVAMLLLPLLYGALYLCSFWDPYGKLDKLPVALVNQDRTVTVDGKEVNVGRDVVSSLQESRTFGWRETTAEDAAKGVASGKYYLSLTIPEEFSRNITGSNSDHPERGTLRVQTNDSNNYVVGSISRTVFTQLRAGVSAKSSAKFYDKIFVGFSDLHEKTLTAAEGADKLNTGAGEARQGSAQLAEGSRTAQDAAGKLAEGGTAAKQGADRLASGAETAAGAADRLAAGLDQAKQGSGDLTAGLTRIDDSLAQLSEGAGRVADGTRQLADQVGTEAAKVSPLLHTYGRQIQDAAALTAKAAHDLRTGLKDLPVRSAKVLADTRSTVAELDAVYAQRCPADQAATAQCRLDARVVDLAHQLLANAERLDAVVQKDVPRLDEFAADAAQVEQLARKLSQDGLADAFDAKVAKIGELDAGARRLADGAAQLKQGTTQALTGIRTLDGGLGRLAEGAHGLSGGLYQLSTGTRTLEDATGRIADGNGRLADGLGTLGDGAERLDDGLGRIADGTRELAGGLHQGAEQIPDYSVEQRDTRAAAMSDPVDLARQELNKAQNYGTGLAPYFIPLALWVGAMVAYMLLRPLSPRALAANGPAWRVALAGWLPAAAVGLAQAALLFAVLHWWIGLEMVRTAGMLGYLVLTVLCFTAVMQWVNAKFGPAGRLLALALLMLQLTSGGGTYPVETSPGFFGAIHPFLPMSYVIAGMRRLISGGDLAVVWQGSAVLVAFWLGSLALTVLTARGKQMWTMSRLHPELSL</sequence>
<evidence type="ECO:0000313" key="8">
    <source>
        <dbReference type="EMBL" id="XCM80805.1"/>
    </source>
</evidence>
<name>A0AAU8JWQ6_9ACTN</name>
<accession>A0AAU8JWQ6</accession>
<feature type="region of interest" description="Disordered" evidence="5">
    <location>
        <begin position="194"/>
        <end position="232"/>
    </location>
</feature>
<evidence type="ECO:0000256" key="4">
    <source>
        <dbReference type="ARBA" id="ARBA00023136"/>
    </source>
</evidence>
<dbReference type="InterPro" id="IPR017501">
    <property type="entry name" value="Phage_infect_YhgE_C"/>
</dbReference>
<evidence type="ECO:0000256" key="2">
    <source>
        <dbReference type="ARBA" id="ARBA00022692"/>
    </source>
</evidence>
<dbReference type="GO" id="GO:0016020">
    <property type="term" value="C:membrane"/>
    <property type="evidence" value="ECO:0007669"/>
    <property type="project" value="UniProtKB-SubCell"/>
</dbReference>
<organism evidence="8">
    <name type="scientific">Kitasatospora camelliae</name>
    <dbReference type="NCBI Taxonomy" id="3156397"/>
    <lineage>
        <taxon>Bacteria</taxon>
        <taxon>Bacillati</taxon>
        <taxon>Actinomycetota</taxon>
        <taxon>Actinomycetes</taxon>
        <taxon>Kitasatosporales</taxon>
        <taxon>Streptomycetaceae</taxon>
        <taxon>Kitasatospora</taxon>
    </lineage>
</organism>
<evidence type="ECO:0000259" key="7">
    <source>
        <dbReference type="Pfam" id="PF12698"/>
    </source>
</evidence>
<evidence type="ECO:0000256" key="3">
    <source>
        <dbReference type="ARBA" id="ARBA00022989"/>
    </source>
</evidence>